<dbReference type="AlphaFoldDB" id="A0A2M8Z0K9"/>
<evidence type="ECO:0000313" key="1">
    <source>
        <dbReference type="EMBL" id="PJJ26976.1"/>
    </source>
</evidence>
<dbReference type="EMBL" id="PGET01000001">
    <property type="protein sequence ID" value="PJJ26976.1"/>
    <property type="molecule type" value="Genomic_DNA"/>
</dbReference>
<protein>
    <submittedName>
        <fullName evidence="1">Uncharacterized protein</fullName>
    </submittedName>
</protein>
<dbReference type="RefSeq" id="WP_100303666.1">
    <property type="nucleotide sequence ID" value="NZ_PGET01000001.1"/>
</dbReference>
<reference evidence="1 2" key="1">
    <citation type="submission" date="2017-11" db="EMBL/GenBank/DDBJ databases">
        <title>Understudied soil microbes with underappreciated capabilities: Untangling the Clostridium saccharolyticum group.</title>
        <authorList>
            <person name="Leschine S."/>
        </authorList>
    </citation>
    <scope>NUCLEOTIDE SEQUENCE [LARGE SCALE GENOMIC DNA]</scope>
    <source>
        <strain evidence="1 2">18A</strain>
    </source>
</reference>
<gene>
    <name evidence="1" type="ORF">H171_0424</name>
</gene>
<dbReference type="Proteomes" id="UP000231092">
    <property type="component" value="Unassembled WGS sequence"/>
</dbReference>
<proteinExistence type="predicted"/>
<evidence type="ECO:0000313" key="2">
    <source>
        <dbReference type="Proteomes" id="UP000231092"/>
    </source>
</evidence>
<organism evidence="1 2">
    <name type="scientific">[Clostridium] celerecrescens 18A</name>
    <dbReference type="NCBI Taxonomy" id="1286362"/>
    <lineage>
        <taxon>Bacteria</taxon>
        <taxon>Bacillati</taxon>
        <taxon>Bacillota</taxon>
        <taxon>Clostridia</taxon>
        <taxon>Lachnospirales</taxon>
        <taxon>Lachnospiraceae</taxon>
        <taxon>Lacrimispora</taxon>
    </lineage>
</organism>
<accession>A0A2M8Z0K9</accession>
<dbReference type="OrthoDB" id="2086691at2"/>
<sequence>MVKIEEIQDICSAMTVTDRISTMLICFHGKEGEDFYGEILNCYIEKPVCFFGIGDLILKLDEICNWIGTPQPTTEPRFLNKKMANQYELRTRRNKRIPEKASIQLQNSMVLYSQASRAKNTLLIKIEFRQNASMQGRVIGKITSQKYICFRSALELMRMIKEIAMKAERSYR</sequence>
<name>A0A2M8Z0K9_9FIRM</name>
<comment type="caution">
    <text evidence="1">The sequence shown here is derived from an EMBL/GenBank/DDBJ whole genome shotgun (WGS) entry which is preliminary data.</text>
</comment>